<feature type="transmembrane region" description="Helical" evidence="5">
    <location>
        <begin position="143"/>
        <end position="161"/>
    </location>
</feature>
<feature type="transmembrane region" description="Helical" evidence="5">
    <location>
        <begin position="213"/>
        <end position="232"/>
    </location>
</feature>
<accession>A0AAU7CQ99</accession>
<dbReference type="EMBL" id="CP155447">
    <property type="protein sequence ID" value="XBH07164.1"/>
    <property type="molecule type" value="Genomic_DNA"/>
</dbReference>
<proteinExistence type="predicted"/>
<feature type="transmembrane region" description="Helical" evidence="5">
    <location>
        <begin position="244"/>
        <end position="266"/>
    </location>
</feature>
<evidence type="ECO:0000256" key="3">
    <source>
        <dbReference type="ARBA" id="ARBA00022989"/>
    </source>
</evidence>
<dbReference type="Pfam" id="PF13520">
    <property type="entry name" value="AA_permease_2"/>
    <property type="match status" value="1"/>
</dbReference>
<feature type="transmembrane region" description="Helical" evidence="5">
    <location>
        <begin position="20"/>
        <end position="50"/>
    </location>
</feature>
<dbReference type="GO" id="GO:0016020">
    <property type="term" value="C:membrane"/>
    <property type="evidence" value="ECO:0007669"/>
    <property type="project" value="UniProtKB-SubCell"/>
</dbReference>
<evidence type="ECO:0000256" key="4">
    <source>
        <dbReference type="ARBA" id="ARBA00023136"/>
    </source>
</evidence>
<dbReference type="PIRSF" id="PIRSF006060">
    <property type="entry name" value="AA_transporter"/>
    <property type="match status" value="1"/>
</dbReference>
<dbReference type="InterPro" id="IPR002293">
    <property type="entry name" value="AA/rel_permease1"/>
</dbReference>
<feature type="transmembrane region" description="Helical" evidence="5">
    <location>
        <begin position="373"/>
        <end position="395"/>
    </location>
</feature>
<evidence type="ECO:0000256" key="1">
    <source>
        <dbReference type="ARBA" id="ARBA00004141"/>
    </source>
</evidence>
<reference evidence="6" key="1">
    <citation type="submission" date="2024-05" db="EMBL/GenBank/DDBJ databases">
        <title>Planctomycetes of the genus Singulisphaera possess chitinolytic capabilities.</title>
        <authorList>
            <person name="Ivanova A."/>
        </authorList>
    </citation>
    <scope>NUCLEOTIDE SEQUENCE</scope>
    <source>
        <strain evidence="6">Ch08T</strain>
    </source>
</reference>
<dbReference type="PANTHER" id="PTHR11785:SF512">
    <property type="entry name" value="SOBREMESA, ISOFORM B"/>
    <property type="match status" value="1"/>
</dbReference>
<keyword evidence="3 5" id="KW-1133">Transmembrane helix</keyword>
<feature type="transmembrane region" description="Helical" evidence="5">
    <location>
        <begin position="56"/>
        <end position="76"/>
    </location>
</feature>
<evidence type="ECO:0000313" key="6">
    <source>
        <dbReference type="EMBL" id="XBH07164.1"/>
    </source>
</evidence>
<organism evidence="6">
    <name type="scientific">Singulisphaera sp. Ch08</name>
    <dbReference type="NCBI Taxonomy" id="3120278"/>
    <lineage>
        <taxon>Bacteria</taxon>
        <taxon>Pseudomonadati</taxon>
        <taxon>Planctomycetota</taxon>
        <taxon>Planctomycetia</taxon>
        <taxon>Isosphaerales</taxon>
        <taxon>Isosphaeraceae</taxon>
        <taxon>Singulisphaera</taxon>
    </lineage>
</organism>
<evidence type="ECO:0000256" key="5">
    <source>
        <dbReference type="SAM" id="Phobius"/>
    </source>
</evidence>
<evidence type="ECO:0000256" key="2">
    <source>
        <dbReference type="ARBA" id="ARBA00022692"/>
    </source>
</evidence>
<dbReference type="RefSeq" id="WP_406700007.1">
    <property type="nucleotide sequence ID" value="NZ_CP155447.1"/>
</dbReference>
<comment type="subcellular location">
    <subcellularLocation>
        <location evidence="1">Membrane</location>
        <topology evidence="1">Multi-pass membrane protein</topology>
    </subcellularLocation>
</comment>
<gene>
    <name evidence="6" type="ORF">V5E97_14305</name>
</gene>
<feature type="transmembrane region" description="Helical" evidence="5">
    <location>
        <begin position="97"/>
        <end position="123"/>
    </location>
</feature>
<keyword evidence="2 5" id="KW-0812">Transmembrane</keyword>
<feature type="transmembrane region" description="Helical" evidence="5">
    <location>
        <begin position="173"/>
        <end position="193"/>
    </location>
</feature>
<dbReference type="PANTHER" id="PTHR11785">
    <property type="entry name" value="AMINO ACID TRANSPORTER"/>
    <property type="match status" value="1"/>
</dbReference>
<keyword evidence="4 5" id="KW-0472">Membrane</keyword>
<feature type="transmembrane region" description="Helical" evidence="5">
    <location>
        <begin position="305"/>
        <end position="323"/>
    </location>
</feature>
<feature type="transmembrane region" description="Helical" evidence="5">
    <location>
        <begin position="434"/>
        <end position="453"/>
    </location>
</feature>
<feature type="transmembrane region" description="Helical" evidence="5">
    <location>
        <begin position="344"/>
        <end position="367"/>
    </location>
</feature>
<feature type="transmembrane region" description="Helical" evidence="5">
    <location>
        <begin position="407"/>
        <end position="428"/>
    </location>
</feature>
<name>A0AAU7CQ99_9BACT</name>
<sequence>MTSATEPAHARGAPSEGPRFGLATATFVVVSSMIGTGVLTTSGFTVYFVGSNQLMLALWVVGGVLAVCGALTLCELSAALPRSGGDYVFLREAYGPLAAFLSGWVSFLIGFGGPIAAAAAAAAEYLLAPLRLGDATMSVARPGIASAAIVALGVAHCLGRGSTIRVQAGMTTLKIGILAVLAAGGLAVGWGRWENLADRPPMTPGLLVTMASSLVYISYAYTGWNAAAYLAGEVDRPQQQMPRAILLGTGLVLVIYLALNVAYALALSAADVREIVGRPDHVDVIAPIAQIAADRLCGPRVADPISVAIGLTLLASLSAYILTGPRVAYAMARAGQFPEIAGRLSSRGTPTVATTLQVAWSLVLLWVAPFEGILLYSGIGLSIFSMLTVGAVYALRRRPDLPRPFKTPGYPLVPAVYLAGTGLLTASVFYERPVVSSISLLSIAAGVPVYYFWAAGVRRRLAAP</sequence>
<dbReference type="InterPro" id="IPR050598">
    <property type="entry name" value="AminoAcid_Transporter"/>
</dbReference>
<protein>
    <submittedName>
        <fullName evidence="6">Amino acid permease</fullName>
    </submittedName>
</protein>
<dbReference type="AlphaFoldDB" id="A0AAU7CQ99"/>
<dbReference type="Gene3D" id="1.20.1740.10">
    <property type="entry name" value="Amino acid/polyamine transporter I"/>
    <property type="match status" value="1"/>
</dbReference>
<dbReference type="GO" id="GO:0015179">
    <property type="term" value="F:L-amino acid transmembrane transporter activity"/>
    <property type="evidence" value="ECO:0007669"/>
    <property type="project" value="TreeGrafter"/>
</dbReference>